<keyword evidence="6" id="KW-0378">Hydrolase</keyword>
<dbReference type="InterPro" id="IPR007694">
    <property type="entry name" value="DNA_helicase_DnaB-like_C"/>
</dbReference>
<evidence type="ECO:0000256" key="2">
    <source>
        <dbReference type="ARBA" id="ARBA00011643"/>
    </source>
</evidence>
<dbReference type="FunFam" id="1.10.860.10:FF:000001">
    <property type="entry name" value="Replicative DNA helicase"/>
    <property type="match status" value="1"/>
</dbReference>
<feature type="region of interest" description="Disordered" evidence="13">
    <location>
        <begin position="419"/>
        <end position="444"/>
    </location>
</feature>
<keyword evidence="4" id="KW-0235">DNA replication</keyword>
<feature type="domain" description="SF4 helicase" evidence="14">
    <location>
        <begin position="169"/>
        <end position="389"/>
    </location>
</feature>
<comment type="similarity">
    <text evidence="1">Belongs to the helicase family. DnaB subfamily.</text>
</comment>
<evidence type="ECO:0000256" key="7">
    <source>
        <dbReference type="ARBA" id="ARBA00022806"/>
    </source>
</evidence>
<keyword evidence="10" id="KW-0413">Isomerase</keyword>
<evidence type="ECO:0000256" key="6">
    <source>
        <dbReference type="ARBA" id="ARBA00022801"/>
    </source>
</evidence>
<dbReference type="InterPro" id="IPR016136">
    <property type="entry name" value="DNA_helicase_N/primase_C"/>
</dbReference>
<dbReference type="InterPro" id="IPR036185">
    <property type="entry name" value="DNA_heli_DnaB-like_N_sf"/>
</dbReference>
<dbReference type="GO" id="GO:0005524">
    <property type="term" value="F:ATP binding"/>
    <property type="evidence" value="ECO:0007669"/>
    <property type="project" value="UniProtKB-KW"/>
</dbReference>
<evidence type="ECO:0000256" key="13">
    <source>
        <dbReference type="SAM" id="MobiDB-lite"/>
    </source>
</evidence>
<dbReference type="Pfam" id="PF03796">
    <property type="entry name" value="DnaB_C"/>
    <property type="match status" value="1"/>
</dbReference>
<dbReference type="PROSITE" id="PS51199">
    <property type="entry name" value="SF4_HELICASE"/>
    <property type="match status" value="1"/>
</dbReference>
<keyword evidence="5" id="KW-0547">Nucleotide-binding</keyword>
<comment type="catalytic activity">
    <reaction evidence="12">
        <text>ATP + H2O = ADP + phosphate + H(+)</text>
        <dbReference type="Rhea" id="RHEA:13065"/>
        <dbReference type="ChEBI" id="CHEBI:15377"/>
        <dbReference type="ChEBI" id="CHEBI:15378"/>
        <dbReference type="ChEBI" id="CHEBI:30616"/>
        <dbReference type="ChEBI" id="CHEBI:43474"/>
        <dbReference type="ChEBI" id="CHEBI:456216"/>
        <dbReference type="EC" id="5.6.2.3"/>
    </reaction>
</comment>
<evidence type="ECO:0000256" key="10">
    <source>
        <dbReference type="ARBA" id="ARBA00023235"/>
    </source>
</evidence>
<dbReference type="Pfam" id="PF00772">
    <property type="entry name" value="DnaB"/>
    <property type="match status" value="1"/>
</dbReference>
<dbReference type="Proteomes" id="UP000326678">
    <property type="component" value="Chromosome Gxm2"/>
</dbReference>
<evidence type="ECO:0000313" key="15">
    <source>
        <dbReference type="EMBL" id="QFS50780.1"/>
    </source>
</evidence>
<dbReference type="GO" id="GO:0043139">
    <property type="term" value="F:5'-3' DNA helicase activity"/>
    <property type="evidence" value="ECO:0007669"/>
    <property type="project" value="UniProtKB-EC"/>
</dbReference>
<dbReference type="GO" id="GO:0006269">
    <property type="term" value="P:DNA replication, synthesis of primer"/>
    <property type="evidence" value="ECO:0007669"/>
    <property type="project" value="UniProtKB-KW"/>
</dbReference>
<keyword evidence="7 15" id="KW-0347">Helicase</keyword>
<dbReference type="GO" id="GO:0003677">
    <property type="term" value="F:DNA binding"/>
    <property type="evidence" value="ECO:0007669"/>
    <property type="project" value="UniProtKB-KW"/>
</dbReference>
<comment type="subunit">
    <text evidence="2">Homohexamer.</text>
</comment>
<dbReference type="EMBL" id="CP045227">
    <property type="protein sequence ID" value="QFS50780.1"/>
    <property type="molecule type" value="Genomic_DNA"/>
</dbReference>
<dbReference type="AlphaFoldDB" id="A0A5P8WDT8"/>
<evidence type="ECO:0000256" key="3">
    <source>
        <dbReference type="ARBA" id="ARBA00022515"/>
    </source>
</evidence>
<protein>
    <recommendedName>
        <fullName evidence="11">DNA 5'-3' helicase</fullName>
        <ecNumber evidence="11">5.6.2.3</ecNumber>
    </recommendedName>
</protein>
<dbReference type="GO" id="GO:0016787">
    <property type="term" value="F:hydrolase activity"/>
    <property type="evidence" value="ECO:0007669"/>
    <property type="project" value="UniProtKB-KW"/>
</dbReference>
<proteinExistence type="inferred from homology"/>
<evidence type="ECO:0000256" key="12">
    <source>
        <dbReference type="ARBA" id="ARBA00048954"/>
    </source>
</evidence>
<evidence type="ECO:0000256" key="1">
    <source>
        <dbReference type="ARBA" id="ARBA00008428"/>
    </source>
</evidence>
<sequence length="479" mass="53338">MIDKLPPQNIEAEEAILGGIMLDPEAIDRVSDHLVPEAFYISAHKDIYQAVQRLHCSGKPTDLLTVTAWLTDHDLLVRIGGRNKLATLVDRTVSAVNIDTLAELVMDKFVRRQLIKAGNEIVHLGYETETELSQILDQSEQKVFQLSNQTLSSNTEHNSTINVAAYEDLNSGNPIYPTGLHELDNLMVGFESGTLTIVAGRPSMGKSFIGSFLALQMILLHNLPAVIFSLEMTKKQLEYRLWSLISITNAYKHLELTPLKSDRIRRHRSGNKPLADWEFTSIAKIVGVASELPLYMNDSRGITVSQIASECRQIKAKEGKLGLVVVDYLQMMAEDSGGNRSYELGDVARGLYKMAGELDVPVLALSQISRGVEGRQNKRPMMSDLSQSGILESEFLLGGIDNSPSKNFEEVGIPLSIDNPSKNSQQIEITPSIDNPSKKRRNWGEGNGTIYWRTITRGGKDYPQAYYHWQEKGSKKTIP</sequence>
<dbReference type="PANTHER" id="PTHR30153">
    <property type="entry name" value="REPLICATIVE DNA HELICASE DNAB"/>
    <property type="match status" value="1"/>
</dbReference>
<gene>
    <name evidence="15" type="ORF">GXM_08274</name>
</gene>
<keyword evidence="9" id="KW-0238">DNA-binding</keyword>
<feature type="compositionally biased region" description="Polar residues" evidence="13">
    <location>
        <begin position="419"/>
        <end position="435"/>
    </location>
</feature>
<evidence type="ECO:0000256" key="4">
    <source>
        <dbReference type="ARBA" id="ARBA00022705"/>
    </source>
</evidence>
<dbReference type="SUPFAM" id="SSF52540">
    <property type="entry name" value="P-loop containing nucleoside triphosphate hydrolases"/>
    <property type="match status" value="1"/>
</dbReference>
<dbReference type="InterPro" id="IPR027417">
    <property type="entry name" value="P-loop_NTPase"/>
</dbReference>
<dbReference type="GO" id="GO:0005829">
    <property type="term" value="C:cytosol"/>
    <property type="evidence" value="ECO:0007669"/>
    <property type="project" value="TreeGrafter"/>
</dbReference>
<accession>A0A5P8WDT8</accession>
<dbReference type="PANTHER" id="PTHR30153:SF2">
    <property type="entry name" value="REPLICATIVE DNA HELICASE"/>
    <property type="match status" value="1"/>
</dbReference>
<organism evidence="15 16">
    <name type="scientific">Nostoc sphaeroides CCNUC1</name>
    <dbReference type="NCBI Taxonomy" id="2653204"/>
    <lineage>
        <taxon>Bacteria</taxon>
        <taxon>Bacillati</taxon>
        <taxon>Cyanobacteriota</taxon>
        <taxon>Cyanophyceae</taxon>
        <taxon>Nostocales</taxon>
        <taxon>Nostocaceae</taxon>
        <taxon>Nostoc</taxon>
    </lineage>
</organism>
<evidence type="ECO:0000256" key="8">
    <source>
        <dbReference type="ARBA" id="ARBA00022840"/>
    </source>
</evidence>
<dbReference type="GO" id="GO:1990077">
    <property type="term" value="C:primosome complex"/>
    <property type="evidence" value="ECO:0007669"/>
    <property type="project" value="UniProtKB-KW"/>
</dbReference>
<dbReference type="KEGG" id="nsh:GXM_08274"/>
<name>A0A5P8WDT8_9NOSO</name>
<keyword evidence="3" id="KW-0639">Primosome</keyword>
<evidence type="ECO:0000256" key="5">
    <source>
        <dbReference type="ARBA" id="ARBA00022741"/>
    </source>
</evidence>
<dbReference type="InterPro" id="IPR007693">
    <property type="entry name" value="DNA_helicase_DnaB-like_N"/>
</dbReference>
<dbReference type="RefSeq" id="WP_225892491.1">
    <property type="nucleotide sequence ID" value="NZ_CP045227.1"/>
</dbReference>
<dbReference type="SUPFAM" id="SSF48024">
    <property type="entry name" value="N-terminal domain of DnaB helicase"/>
    <property type="match status" value="1"/>
</dbReference>
<dbReference type="Gene3D" id="1.10.860.10">
    <property type="entry name" value="DNAb Helicase, Chain A"/>
    <property type="match status" value="1"/>
</dbReference>
<dbReference type="Gene3D" id="3.40.50.300">
    <property type="entry name" value="P-loop containing nucleotide triphosphate hydrolases"/>
    <property type="match status" value="1"/>
</dbReference>
<keyword evidence="16" id="KW-1185">Reference proteome</keyword>
<reference evidence="15 16" key="1">
    <citation type="submission" date="2019-10" db="EMBL/GenBank/DDBJ databases">
        <title>Genomic and transcriptomic insights into the perfect genentic adaptation of a filamentous nitrogen-fixing cyanobacterium to rice fields.</title>
        <authorList>
            <person name="Chen Z."/>
        </authorList>
    </citation>
    <scope>NUCLEOTIDE SEQUENCE [LARGE SCALE GENOMIC DNA]</scope>
    <source>
        <strain evidence="15">CCNUC1</strain>
    </source>
</reference>
<evidence type="ECO:0000259" key="14">
    <source>
        <dbReference type="PROSITE" id="PS51199"/>
    </source>
</evidence>
<evidence type="ECO:0000313" key="16">
    <source>
        <dbReference type="Proteomes" id="UP000326678"/>
    </source>
</evidence>
<keyword evidence="8" id="KW-0067">ATP-binding</keyword>
<evidence type="ECO:0000256" key="9">
    <source>
        <dbReference type="ARBA" id="ARBA00023125"/>
    </source>
</evidence>
<evidence type="ECO:0000256" key="11">
    <source>
        <dbReference type="ARBA" id="ARBA00044969"/>
    </source>
</evidence>
<dbReference type="EC" id="5.6.2.3" evidence="11"/>